<protein>
    <submittedName>
        <fullName evidence="3">Flavin reductase family protein</fullName>
    </submittedName>
</protein>
<sequence length="176" mass="20082">MKEINYADLVFHPTNMLANEWMIVCAGNQDIGYNGMTVSWGHFGSIWGYDGKHNLPTILVYIRPSRYTLGFMEKEEYFTVNLLPQSQKKALAIFGSKSGRDCDKFKEANVTPGFTDHTTYIKESKYVFVCKKLYTGDLNEEGFNVPAIVEDCYPNKDFHCFFVGEIVKVLQAEDGE</sequence>
<evidence type="ECO:0000313" key="4">
    <source>
        <dbReference type="Proteomes" id="UP000284731"/>
    </source>
</evidence>
<dbReference type="GO" id="GO:0016646">
    <property type="term" value="F:oxidoreductase activity, acting on the CH-NH group of donors, NAD or NADP as acceptor"/>
    <property type="evidence" value="ECO:0007669"/>
    <property type="project" value="UniProtKB-ARBA"/>
</dbReference>
<dbReference type="EMBL" id="QRWX01000002">
    <property type="protein sequence ID" value="RGT56355.1"/>
    <property type="molecule type" value="Genomic_DNA"/>
</dbReference>
<dbReference type="InterPro" id="IPR052174">
    <property type="entry name" value="Flavoredoxin"/>
</dbReference>
<evidence type="ECO:0000313" key="3">
    <source>
        <dbReference type="EMBL" id="RGT56355.1"/>
    </source>
</evidence>
<dbReference type="PANTHER" id="PTHR43567">
    <property type="entry name" value="FLAVOREDOXIN-RELATED-RELATED"/>
    <property type="match status" value="1"/>
</dbReference>
<evidence type="ECO:0000256" key="1">
    <source>
        <dbReference type="ARBA" id="ARBA00038054"/>
    </source>
</evidence>
<comment type="caution">
    <text evidence="3">The sequence shown here is derived from an EMBL/GenBank/DDBJ whole genome shotgun (WGS) entry which is preliminary data.</text>
</comment>
<dbReference type="Gene3D" id="2.30.110.10">
    <property type="entry name" value="Electron Transport, Fmn-binding Protein, Chain A"/>
    <property type="match status" value="1"/>
</dbReference>
<dbReference type="Pfam" id="PF01613">
    <property type="entry name" value="Flavin_Reduct"/>
    <property type="match status" value="1"/>
</dbReference>
<gene>
    <name evidence="3" type="ORF">DWX20_05995</name>
</gene>
<dbReference type="InterPro" id="IPR012349">
    <property type="entry name" value="Split_barrel_FMN-bd"/>
</dbReference>
<dbReference type="SUPFAM" id="SSF50475">
    <property type="entry name" value="FMN-binding split barrel"/>
    <property type="match status" value="1"/>
</dbReference>
<accession>A0A412PFE6</accession>
<organism evidence="3 4">
    <name type="scientific">Solobacterium moorei</name>
    <dbReference type="NCBI Taxonomy" id="102148"/>
    <lineage>
        <taxon>Bacteria</taxon>
        <taxon>Bacillati</taxon>
        <taxon>Bacillota</taxon>
        <taxon>Erysipelotrichia</taxon>
        <taxon>Erysipelotrichales</taxon>
        <taxon>Erysipelotrichaceae</taxon>
        <taxon>Solobacterium</taxon>
    </lineage>
</organism>
<dbReference type="Proteomes" id="UP000284731">
    <property type="component" value="Unassembled WGS sequence"/>
</dbReference>
<name>A0A412PFE6_9FIRM</name>
<feature type="domain" description="Flavin reductase like" evidence="2">
    <location>
        <begin position="19"/>
        <end position="174"/>
    </location>
</feature>
<proteinExistence type="inferred from homology"/>
<comment type="similarity">
    <text evidence="1">Belongs to the flavoredoxin family.</text>
</comment>
<evidence type="ECO:0000259" key="2">
    <source>
        <dbReference type="Pfam" id="PF01613"/>
    </source>
</evidence>
<dbReference type="AlphaFoldDB" id="A0A412PFE6"/>
<dbReference type="InterPro" id="IPR002563">
    <property type="entry name" value="Flavin_Rdtase-like_dom"/>
</dbReference>
<dbReference type="RefSeq" id="WP_006525202.1">
    <property type="nucleotide sequence ID" value="NZ_CABJCF010000002.1"/>
</dbReference>
<reference evidence="3 4" key="1">
    <citation type="submission" date="2018-08" db="EMBL/GenBank/DDBJ databases">
        <title>A genome reference for cultivated species of the human gut microbiota.</title>
        <authorList>
            <person name="Zou Y."/>
            <person name="Xue W."/>
            <person name="Luo G."/>
        </authorList>
    </citation>
    <scope>NUCLEOTIDE SEQUENCE [LARGE SCALE GENOMIC DNA]</scope>
    <source>
        <strain evidence="3 4">AF18-46</strain>
    </source>
</reference>
<dbReference type="PANTHER" id="PTHR43567:SF5">
    <property type="entry name" value="HYPOTHETICAL CYTOSOLIC PROTEIN"/>
    <property type="match status" value="1"/>
</dbReference>
<dbReference type="GO" id="GO:0010181">
    <property type="term" value="F:FMN binding"/>
    <property type="evidence" value="ECO:0007669"/>
    <property type="project" value="InterPro"/>
</dbReference>